<dbReference type="PROSITE" id="PS00759">
    <property type="entry name" value="ARGE_DAPE_CPG2_2"/>
    <property type="match status" value="1"/>
</dbReference>
<keyword evidence="11" id="KW-1185">Reference proteome</keyword>
<dbReference type="InterPro" id="IPR011650">
    <property type="entry name" value="Peptidase_M20_dimer"/>
</dbReference>
<evidence type="ECO:0000256" key="2">
    <source>
        <dbReference type="ARBA" id="ARBA00009692"/>
    </source>
</evidence>
<evidence type="ECO:0000313" key="11">
    <source>
        <dbReference type="Proteomes" id="UP000016649"/>
    </source>
</evidence>
<proteinExistence type="inferred from homology"/>
<keyword evidence="5" id="KW-0378">Hydrolase</keyword>
<keyword evidence="4" id="KW-0479">Metal-binding</keyword>
<gene>
    <name evidence="10" type="ORF">HMPREF9193_00320</name>
</gene>
<comment type="cofactor">
    <cofactor evidence="1">
        <name>Zn(2+)</name>
        <dbReference type="ChEBI" id="CHEBI:29105"/>
    </cofactor>
</comment>
<dbReference type="Pfam" id="PF07687">
    <property type="entry name" value="M20_dimer"/>
    <property type="match status" value="1"/>
</dbReference>
<accession>A0ABN0P1F7</accession>
<dbReference type="SUPFAM" id="SSF55031">
    <property type="entry name" value="Bacterial exopeptidase dimerisation domain"/>
    <property type="match status" value="1"/>
</dbReference>
<dbReference type="InterPro" id="IPR010161">
    <property type="entry name" value="Peptidase_M20B"/>
</dbReference>
<evidence type="ECO:0000256" key="8">
    <source>
        <dbReference type="NCBIfam" id="TIGR01882"/>
    </source>
</evidence>
<dbReference type="PROSITE" id="PS00758">
    <property type="entry name" value="ARGE_DAPE_CPG2_1"/>
    <property type="match status" value="1"/>
</dbReference>
<feature type="domain" description="Peptidase M20 dimerisation" evidence="9">
    <location>
        <begin position="263"/>
        <end position="352"/>
    </location>
</feature>
<evidence type="ECO:0000256" key="4">
    <source>
        <dbReference type="ARBA" id="ARBA00022723"/>
    </source>
</evidence>
<evidence type="ECO:0000256" key="7">
    <source>
        <dbReference type="ARBA" id="ARBA00023049"/>
    </source>
</evidence>
<comment type="similarity">
    <text evidence="2">Belongs to the peptidase M20B family.</text>
</comment>
<dbReference type="NCBIfam" id="NF009920">
    <property type="entry name" value="PRK13381.1"/>
    <property type="match status" value="1"/>
</dbReference>
<dbReference type="InterPro" id="IPR002933">
    <property type="entry name" value="Peptidase_M20"/>
</dbReference>
<evidence type="ECO:0000256" key="1">
    <source>
        <dbReference type="ARBA" id="ARBA00001947"/>
    </source>
</evidence>
<dbReference type="PIRSF" id="PIRSF037215">
    <property type="entry name" value="Peptidase_M20B"/>
    <property type="match status" value="1"/>
</dbReference>
<evidence type="ECO:0000313" key="10">
    <source>
        <dbReference type="EMBL" id="ERJ94348.1"/>
    </source>
</evidence>
<name>A0ABN0P1F7_TRELE</name>
<organism evidence="10 11">
    <name type="scientific">Treponema lecithinolyticum ATCC 700332</name>
    <dbReference type="NCBI Taxonomy" id="1321815"/>
    <lineage>
        <taxon>Bacteria</taxon>
        <taxon>Pseudomonadati</taxon>
        <taxon>Spirochaetota</taxon>
        <taxon>Spirochaetia</taxon>
        <taxon>Spirochaetales</taxon>
        <taxon>Treponemataceae</taxon>
        <taxon>Treponema</taxon>
    </lineage>
</organism>
<reference evidence="10 11" key="1">
    <citation type="submission" date="2013-08" db="EMBL/GenBank/DDBJ databases">
        <authorList>
            <person name="Weinstock G."/>
            <person name="Sodergren E."/>
            <person name="Wylie T."/>
            <person name="Fulton L."/>
            <person name="Fulton R."/>
            <person name="Fronick C."/>
            <person name="O'Laughlin M."/>
            <person name="Godfrey J."/>
            <person name="Miner T."/>
            <person name="Herter B."/>
            <person name="Appelbaum E."/>
            <person name="Cordes M."/>
            <person name="Lek S."/>
            <person name="Wollam A."/>
            <person name="Pepin K.H."/>
            <person name="Palsikar V.B."/>
            <person name="Mitreva M."/>
            <person name="Wilson R.K."/>
        </authorList>
    </citation>
    <scope>NUCLEOTIDE SEQUENCE [LARGE SCALE GENOMIC DNA]</scope>
    <source>
        <strain evidence="10 11">ATCC 700332</strain>
    </source>
</reference>
<keyword evidence="3" id="KW-0645">Protease</keyword>
<evidence type="ECO:0000256" key="3">
    <source>
        <dbReference type="ARBA" id="ARBA00022670"/>
    </source>
</evidence>
<dbReference type="EC" id="3.4.11.4" evidence="8"/>
<dbReference type="EMBL" id="AWVH01000005">
    <property type="protein sequence ID" value="ERJ94348.1"/>
    <property type="molecule type" value="Genomic_DNA"/>
</dbReference>
<dbReference type="Gene3D" id="3.30.70.360">
    <property type="match status" value="1"/>
</dbReference>
<dbReference type="Gene3D" id="3.40.630.10">
    <property type="entry name" value="Zn peptidases"/>
    <property type="match status" value="1"/>
</dbReference>
<dbReference type="NCBIfam" id="TIGR01882">
    <property type="entry name" value="peptidase-T"/>
    <property type="match status" value="1"/>
</dbReference>
<dbReference type="PANTHER" id="PTHR42994:SF1">
    <property type="entry name" value="PEPTIDASE T"/>
    <property type="match status" value="1"/>
</dbReference>
<dbReference type="SUPFAM" id="SSF53187">
    <property type="entry name" value="Zn-dependent exopeptidases"/>
    <property type="match status" value="1"/>
</dbReference>
<evidence type="ECO:0000259" key="9">
    <source>
        <dbReference type="Pfam" id="PF07687"/>
    </source>
</evidence>
<keyword evidence="7" id="KW-0482">Metalloprotease</keyword>
<dbReference type="NCBIfam" id="NF003976">
    <property type="entry name" value="PRK05469.1"/>
    <property type="match status" value="1"/>
</dbReference>
<sequence length="458" mass="50723">MPPANTAAQQVGKSLAKRTFFPILLHTLAPCTKIAYAVRMKNYDNAIAQSLLQRFLRYVQVWTTSDETQADKGIIPSTERQWDLARILEKELHDLGIEDVHISANAYVCARIPASKGCEKAPSVGFLAHMDTAGEVTGKNVKPQIVKNYDGSVLYLKEGIVLDPAEDEALEHARGETIITTDGTTLLGSDDKAGIASIMTALDTVLNIQKKPHGQIEIIFSPDEETGHGMDKVPLDWIRSKQCYTIDGGHIGEVESECFTAWKSEITFTGKAKHTGTARPDMVNAVTMASAFVTMLPQNESPEATDGYLGFYAPMQISGHMEKAEVLLFLRDYTDEAMERRKKTVTALAKAIEYKFNGSSVKVKHSKQYVNMKKRMDEHPEVMNVLVQAVRNAGIEPVSRPIRGGTDGSRLTEMGIPTPNIFTGGHNFHSRREWASLNQMSYAVGVIIELIDLWGKRR</sequence>
<keyword evidence="6" id="KW-0862">Zinc</keyword>
<dbReference type="Pfam" id="PF01546">
    <property type="entry name" value="Peptidase_M20"/>
    <property type="match status" value="1"/>
</dbReference>
<evidence type="ECO:0000256" key="6">
    <source>
        <dbReference type="ARBA" id="ARBA00022833"/>
    </source>
</evidence>
<evidence type="ECO:0000256" key="5">
    <source>
        <dbReference type="ARBA" id="ARBA00022801"/>
    </source>
</evidence>
<protein>
    <recommendedName>
        <fullName evidence="8">Peptidase T</fullName>
        <ecNumber evidence="8">3.4.11.4</ecNumber>
    </recommendedName>
</protein>
<dbReference type="PANTHER" id="PTHR42994">
    <property type="entry name" value="PEPTIDASE T"/>
    <property type="match status" value="1"/>
</dbReference>
<dbReference type="InterPro" id="IPR001261">
    <property type="entry name" value="ArgE/DapE_CS"/>
</dbReference>
<dbReference type="Proteomes" id="UP000016649">
    <property type="component" value="Unassembled WGS sequence"/>
</dbReference>
<comment type="caution">
    <text evidence="10">The sequence shown here is derived from an EMBL/GenBank/DDBJ whole genome shotgun (WGS) entry which is preliminary data.</text>
</comment>
<dbReference type="InterPro" id="IPR036264">
    <property type="entry name" value="Bact_exopeptidase_dim_dom"/>
</dbReference>